<protein>
    <submittedName>
        <fullName evidence="1">Uncharacterized protein</fullName>
    </submittedName>
</protein>
<sequence length="76" mass="8759">MFIVSKQCYIIVQSELEVLDDDDMNRMMVDESNSKVVVEAKRIYGTGYGFRMGKANEYKNFHGNSQDIAMKIMIDP</sequence>
<evidence type="ECO:0000313" key="2">
    <source>
        <dbReference type="Proteomes" id="UP000439903"/>
    </source>
</evidence>
<dbReference type="AlphaFoldDB" id="A0A8H3WYW6"/>
<dbReference type="Proteomes" id="UP000439903">
    <property type="component" value="Unassembled WGS sequence"/>
</dbReference>
<reference evidence="1 2" key="1">
    <citation type="journal article" date="2019" name="Environ. Microbiol.">
        <title>At the nexus of three kingdoms: the genome of the mycorrhizal fungus Gigaspora margarita provides insights into plant, endobacterial and fungal interactions.</title>
        <authorList>
            <person name="Venice F."/>
            <person name="Ghignone S."/>
            <person name="Salvioli di Fossalunga A."/>
            <person name="Amselem J."/>
            <person name="Novero M."/>
            <person name="Xianan X."/>
            <person name="Sedzielewska Toro K."/>
            <person name="Morin E."/>
            <person name="Lipzen A."/>
            <person name="Grigoriev I.V."/>
            <person name="Henrissat B."/>
            <person name="Martin F.M."/>
            <person name="Bonfante P."/>
        </authorList>
    </citation>
    <scope>NUCLEOTIDE SEQUENCE [LARGE SCALE GENOMIC DNA]</scope>
    <source>
        <strain evidence="1 2">BEG34</strain>
    </source>
</reference>
<accession>A0A8H3WYW6</accession>
<proteinExistence type="predicted"/>
<name>A0A8H3WYW6_GIGMA</name>
<gene>
    <name evidence="1" type="ORF">F8M41_012463</name>
</gene>
<organism evidence="1 2">
    <name type="scientific">Gigaspora margarita</name>
    <dbReference type="NCBI Taxonomy" id="4874"/>
    <lineage>
        <taxon>Eukaryota</taxon>
        <taxon>Fungi</taxon>
        <taxon>Fungi incertae sedis</taxon>
        <taxon>Mucoromycota</taxon>
        <taxon>Glomeromycotina</taxon>
        <taxon>Glomeromycetes</taxon>
        <taxon>Diversisporales</taxon>
        <taxon>Gigasporaceae</taxon>
        <taxon>Gigaspora</taxon>
    </lineage>
</organism>
<evidence type="ECO:0000313" key="1">
    <source>
        <dbReference type="EMBL" id="KAF0378035.1"/>
    </source>
</evidence>
<comment type="caution">
    <text evidence="1">The sequence shown here is derived from an EMBL/GenBank/DDBJ whole genome shotgun (WGS) entry which is preliminary data.</text>
</comment>
<keyword evidence="2" id="KW-1185">Reference proteome</keyword>
<dbReference type="EMBL" id="WTPW01002530">
    <property type="protein sequence ID" value="KAF0378035.1"/>
    <property type="molecule type" value="Genomic_DNA"/>
</dbReference>